<evidence type="ECO:0000313" key="2">
    <source>
        <dbReference type="EMBL" id="MDQ7247462.1"/>
    </source>
</evidence>
<dbReference type="Proteomes" id="UP001230156">
    <property type="component" value="Unassembled WGS sequence"/>
</dbReference>
<dbReference type="Gene3D" id="3.40.50.300">
    <property type="entry name" value="P-loop containing nucleotide triphosphate hydrolases"/>
    <property type="match status" value="1"/>
</dbReference>
<comment type="caution">
    <text evidence="2">The sequence shown here is derived from an EMBL/GenBank/DDBJ whole genome shotgun (WGS) entry which is preliminary data.</text>
</comment>
<dbReference type="SUPFAM" id="SSF52540">
    <property type="entry name" value="P-loop containing nucleoside triphosphate hydrolases"/>
    <property type="match status" value="1"/>
</dbReference>
<organism evidence="2 3">
    <name type="scientific">Dongia sedimenti</name>
    <dbReference type="NCBI Taxonomy" id="3064282"/>
    <lineage>
        <taxon>Bacteria</taxon>
        <taxon>Pseudomonadati</taxon>
        <taxon>Pseudomonadota</taxon>
        <taxon>Alphaproteobacteria</taxon>
        <taxon>Rhodospirillales</taxon>
        <taxon>Dongiaceae</taxon>
        <taxon>Dongia</taxon>
    </lineage>
</organism>
<feature type="domain" description="Sulphotransferase Stf0" evidence="1">
    <location>
        <begin position="4"/>
        <end position="248"/>
    </location>
</feature>
<accession>A0ABU0YIB8</accession>
<keyword evidence="3" id="KW-1185">Reference proteome</keyword>
<dbReference type="PIRSF" id="PIRSF021497">
    <property type="entry name" value="Sulphotransferase_Stf0"/>
    <property type="match status" value="1"/>
</dbReference>
<reference evidence="3" key="1">
    <citation type="submission" date="2023-08" db="EMBL/GenBank/DDBJ databases">
        <title>Rhodospirillaceae gen. nov., a novel taxon isolated from the Yangtze River Yuezi River estuary sludge.</title>
        <authorList>
            <person name="Ruan L."/>
        </authorList>
    </citation>
    <scope>NUCLEOTIDE SEQUENCE [LARGE SCALE GENOMIC DNA]</scope>
    <source>
        <strain evidence="3">R-7</strain>
    </source>
</reference>
<dbReference type="InterPro" id="IPR027417">
    <property type="entry name" value="P-loop_NTPase"/>
</dbReference>
<dbReference type="RefSeq" id="WP_379954863.1">
    <property type="nucleotide sequence ID" value="NZ_JAUYVI010000002.1"/>
</dbReference>
<name>A0ABU0YIB8_9PROT</name>
<evidence type="ECO:0000259" key="1">
    <source>
        <dbReference type="Pfam" id="PF09037"/>
    </source>
</evidence>
<sequence length="259" mass="28945">MSKSYFICTTPRSGSTLLCRLLEATGRTGNPDSFYHRAEFMREWAEAWGLPDAGAVSQSAFDIAYLAGAIKAGKAGTEVFGLRLQFEYLKLLSDTLGRIFPGLPSDADRFQRAFGEILYVHLTRADKVAQAVSLVKAQQSGLWHMNADGTEYERLGAPRDPQYDFSVLHREVEALERDDRAWCAWFDRHEIRPLRIGYEAFAAQPSQTVIEICGALGLEPSEAGHVSPRLAKLSDAVSEQWILRYRADLASSRQGIERV</sequence>
<dbReference type="EMBL" id="JAUYVI010000002">
    <property type="protein sequence ID" value="MDQ7247462.1"/>
    <property type="molecule type" value="Genomic_DNA"/>
</dbReference>
<protein>
    <submittedName>
        <fullName evidence="2">Stf0 family sulfotransferase</fullName>
    </submittedName>
</protein>
<evidence type="ECO:0000313" key="3">
    <source>
        <dbReference type="Proteomes" id="UP001230156"/>
    </source>
</evidence>
<dbReference type="Pfam" id="PF09037">
    <property type="entry name" value="Sulphotransf"/>
    <property type="match status" value="1"/>
</dbReference>
<gene>
    <name evidence="2" type="ORF">Q8A70_07275</name>
</gene>
<dbReference type="InterPro" id="IPR024628">
    <property type="entry name" value="Sulfotransferase_Stf0_dom"/>
</dbReference>
<proteinExistence type="predicted"/>
<dbReference type="InterPro" id="IPR015124">
    <property type="entry name" value="Stf0"/>
</dbReference>